<dbReference type="EMBL" id="GGEC01013893">
    <property type="protein sequence ID" value="MBW94376.1"/>
    <property type="molecule type" value="Transcribed_RNA"/>
</dbReference>
<name>A0A2P2JLM0_RHIMU</name>
<accession>A0A2P2JLM0</accession>
<organism evidence="1">
    <name type="scientific">Rhizophora mucronata</name>
    <name type="common">Asiatic mangrove</name>
    <dbReference type="NCBI Taxonomy" id="61149"/>
    <lineage>
        <taxon>Eukaryota</taxon>
        <taxon>Viridiplantae</taxon>
        <taxon>Streptophyta</taxon>
        <taxon>Embryophyta</taxon>
        <taxon>Tracheophyta</taxon>
        <taxon>Spermatophyta</taxon>
        <taxon>Magnoliopsida</taxon>
        <taxon>eudicotyledons</taxon>
        <taxon>Gunneridae</taxon>
        <taxon>Pentapetalae</taxon>
        <taxon>rosids</taxon>
        <taxon>fabids</taxon>
        <taxon>Malpighiales</taxon>
        <taxon>Rhizophoraceae</taxon>
        <taxon>Rhizophora</taxon>
    </lineage>
</organism>
<sequence>MCFKLNNVTADINYSQNQKHDIDPDDQ</sequence>
<evidence type="ECO:0000313" key="1">
    <source>
        <dbReference type="EMBL" id="MBW94376.1"/>
    </source>
</evidence>
<dbReference type="AlphaFoldDB" id="A0A2P2JLM0"/>
<reference evidence="1" key="1">
    <citation type="submission" date="2018-02" db="EMBL/GenBank/DDBJ databases">
        <title>Rhizophora mucronata_Transcriptome.</title>
        <authorList>
            <person name="Meera S.P."/>
            <person name="Sreeshan A."/>
            <person name="Augustine A."/>
        </authorList>
    </citation>
    <scope>NUCLEOTIDE SEQUENCE</scope>
    <source>
        <tissue evidence="1">Leaf</tissue>
    </source>
</reference>
<proteinExistence type="predicted"/>
<protein>
    <submittedName>
        <fullName evidence="1">Uncharacterized protein</fullName>
    </submittedName>
</protein>